<comment type="caution">
    <text evidence="3">The sequence shown here is derived from an EMBL/GenBank/DDBJ whole genome shotgun (WGS) entry which is preliminary data.</text>
</comment>
<dbReference type="GO" id="GO:0004553">
    <property type="term" value="F:hydrolase activity, hydrolyzing O-glycosyl compounds"/>
    <property type="evidence" value="ECO:0007669"/>
    <property type="project" value="InterPro"/>
</dbReference>
<dbReference type="Proteomes" id="UP000036923">
    <property type="component" value="Unassembled WGS sequence"/>
</dbReference>
<dbReference type="Pfam" id="PF00404">
    <property type="entry name" value="Dockerin_1"/>
    <property type="match status" value="2"/>
</dbReference>
<organism evidence="3 4">
    <name type="scientific">Pseudobacteroides cellulosolvens ATCC 35603 = DSM 2933</name>
    <dbReference type="NCBI Taxonomy" id="398512"/>
    <lineage>
        <taxon>Bacteria</taxon>
        <taxon>Bacillati</taxon>
        <taxon>Bacillota</taxon>
        <taxon>Clostridia</taxon>
        <taxon>Eubacteriales</taxon>
        <taxon>Oscillospiraceae</taxon>
        <taxon>Pseudobacteroides</taxon>
    </lineage>
</organism>
<name>A0A0L6JWX8_9FIRM</name>
<dbReference type="Gene3D" id="3.10.170.10">
    <property type="match status" value="1"/>
</dbReference>
<dbReference type="InterPro" id="IPR016134">
    <property type="entry name" value="Dockerin_dom"/>
</dbReference>
<dbReference type="PANTHER" id="PTHR43579">
    <property type="match status" value="1"/>
</dbReference>
<evidence type="ECO:0000313" key="3">
    <source>
        <dbReference type="EMBL" id="KNY30110.1"/>
    </source>
</evidence>
<keyword evidence="1" id="KW-0732">Signal</keyword>
<feature type="domain" description="Dockerin" evidence="2">
    <location>
        <begin position="363"/>
        <end position="433"/>
    </location>
</feature>
<feature type="chain" id="PRO_5005566376" evidence="1">
    <location>
        <begin position="28"/>
        <end position="686"/>
    </location>
</feature>
<evidence type="ECO:0000256" key="1">
    <source>
        <dbReference type="SAM" id="SignalP"/>
    </source>
</evidence>
<evidence type="ECO:0000313" key="4">
    <source>
        <dbReference type="Proteomes" id="UP000036923"/>
    </source>
</evidence>
<dbReference type="SUPFAM" id="SSF63446">
    <property type="entry name" value="Type I dockerin domain"/>
    <property type="match status" value="2"/>
</dbReference>
<protein>
    <submittedName>
        <fullName evidence="3">Peptidase M4 thermolysin</fullName>
    </submittedName>
</protein>
<dbReference type="PROSITE" id="PS00018">
    <property type="entry name" value="EF_HAND_1"/>
    <property type="match status" value="2"/>
</dbReference>
<proteinExistence type="predicted"/>
<dbReference type="EMBL" id="LGTC01000001">
    <property type="protein sequence ID" value="KNY30110.1"/>
    <property type="molecule type" value="Genomic_DNA"/>
</dbReference>
<dbReference type="GO" id="GO:0004222">
    <property type="term" value="F:metalloendopeptidase activity"/>
    <property type="evidence" value="ECO:0007669"/>
    <property type="project" value="InterPro"/>
</dbReference>
<evidence type="ECO:0000259" key="2">
    <source>
        <dbReference type="PROSITE" id="PS51766"/>
    </source>
</evidence>
<keyword evidence="4" id="KW-1185">Reference proteome</keyword>
<dbReference type="eggNOG" id="COG3227">
    <property type="taxonomic scope" value="Bacteria"/>
</dbReference>
<dbReference type="PROSITE" id="PS51766">
    <property type="entry name" value="DOCKERIN"/>
    <property type="match status" value="2"/>
</dbReference>
<dbReference type="InterPro" id="IPR052759">
    <property type="entry name" value="Metalloprotease_M4"/>
</dbReference>
<dbReference type="RefSeq" id="WP_036945201.1">
    <property type="nucleotide sequence ID" value="NZ_JQKC01000045.1"/>
</dbReference>
<dbReference type="Pfam" id="PF01447">
    <property type="entry name" value="Peptidase_M4"/>
    <property type="match status" value="1"/>
</dbReference>
<dbReference type="Gene3D" id="1.10.1330.10">
    <property type="entry name" value="Dockerin domain"/>
    <property type="match status" value="2"/>
</dbReference>
<dbReference type="OrthoDB" id="1817767at2"/>
<dbReference type="PANTHER" id="PTHR43579:SF1">
    <property type="entry name" value="NEUTRAL METALLOPROTEINASE"/>
    <property type="match status" value="1"/>
</dbReference>
<dbReference type="InterPro" id="IPR002105">
    <property type="entry name" value="Dockerin_1_rpt"/>
</dbReference>
<dbReference type="SUPFAM" id="SSF55486">
    <property type="entry name" value="Metalloproteases ('zincins'), catalytic domain"/>
    <property type="match status" value="1"/>
</dbReference>
<dbReference type="AlphaFoldDB" id="A0A0L6JWX8"/>
<dbReference type="InterPro" id="IPR027268">
    <property type="entry name" value="Peptidase_M4/M1_CTD_sf"/>
</dbReference>
<dbReference type="InterPro" id="IPR036439">
    <property type="entry name" value="Dockerin_dom_sf"/>
</dbReference>
<sequence length="686" mass="76757" precursor="true">MKRNLKRAVAAAITLISLQATSFTANAVTEYTPCNDVLVVRNPILYKTSSDILGNYVFSVNLAQKDGKTYFYDMNRNIIVGSSMSNIESTDSTNYYHENNALLYNVGKAWDFYNGLGWDFYKSNEPIRISLSMSMRSGGVNNASASNYGLLFGIGDGIYTQNWGTDIDVVTHEYTHLVTQLKLGWDSTVKGETACLMEAYSDIMGELNDGTREWKIGTNQYIENINTNNKKCSIRDIKSPNDTITPNYSGGYCTNNFYTNYISLREALPTLMNSTSGDRTYSALGSTVISNAAYRMEFYGIPAENLKVIWYRSMDKLKDMTADTKEATFSDCRKAVLASTDVFTGTTKTNYDNIIKRAFDEVEVYIMGDVNDDGEIDSKDIAAYKSYINGTTTILNTTRKKKSADLNYDGLYNSADLALLEAKLYTSLDQKMAVNPSNASYFTGMKSVKFPSTKYWNNEYDYLNDTNATTETPCNHDNNRLTPPHCKYMTINNTFFNGYNNTFNISAEEPYYQCAGFAKKLQYEYFNTTKYLQLSNLTKYEPRVGDHLRVSYRGIANHSVFVTSVSGNTFTYADCNSNGSCNIKWGGIGNVDSSGSITLDGSIYSFSWVERPIMVGDVNGDSYVNSGDSTAILSIISNSYNTTNISTKYLTLSADINRDGTIDIRDVNTLNQYINGSSSVKLYYVR</sequence>
<dbReference type="STRING" id="398512.Bccel_5387"/>
<gene>
    <name evidence="3" type="ORF">Bccel_5387</name>
</gene>
<reference evidence="4" key="1">
    <citation type="submission" date="2015-07" db="EMBL/GenBank/DDBJ databases">
        <title>Near-Complete Genome Sequence of the Cellulolytic Bacterium Bacteroides (Pseudobacteroides) cellulosolvens ATCC 35603.</title>
        <authorList>
            <person name="Dassa B."/>
            <person name="Utturkar S.M."/>
            <person name="Klingeman D.M."/>
            <person name="Hurt R.A."/>
            <person name="Keller M."/>
            <person name="Xu J."/>
            <person name="Reddy Y.H.K."/>
            <person name="Borovok I."/>
            <person name="Grinberg I.R."/>
            <person name="Lamed R."/>
            <person name="Zhivin O."/>
            <person name="Bayer E.A."/>
            <person name="Brown S.D."/>
        </authorList>
    </citation>
    <scope>NUCLEOTIDE SEQUENCE [LARGE SCALE GENOMIC DNA]</scope>
    <source>
        <strain evidence="4">DSM 2933</strain>
    </source>
</reference>
<accession>A0A0L6JWX8</accession>
<dbReference type="GO" id="GO:0000272">
    <property type="term" value="P:polysaccharide catabolic process"/>
    <property type="evidence" value="ECO:0007669"/>
    <property type="project" value="InterPro"/>
</dbReference>
<dbReference type="InterPro" id="IPR018247">
    <property type="entry name" value="EF_Hand_1_Ca_BS"/>
</dbReference>
<feature type="signal peptide" evidence="1">
    <location>
        <begin position="1"/>
        <end position="27"/>
    </location>
</feature>
<dbReference type="InterPro" id="IPR013856">
    <property type="entry name" value="Peptidase_M4_domain"/>
</dbReference>
<dbReference type="Gene3D" id="1.10.390.10">
    <property type="entry name" value="Neutral Protease Domain 2"/>
    <property type="match status" value="1"/>
</dbReference>
<dbReference type="CDD" id="cd14256">
    <property type="entry name" value="Dockerin_I"/>
    <property type="match status" value="2"/>
</dbReference>
<feature type="domain" description="Dockerin" evidence="2">
    <location>
        <begin position="611"/>
        <end position="682"/>
    </location>
</feature>